<feature type="region of interest" description="Disordered" evidence="8">
    <location>
        <begin position="39"/>
        <end position="358"/>
    </location>
</feature>
<organism evidence="10">
    <name type="scientific">Human respirovirus 3</name>
    <dbReference type="NCBI Taxonomy" id="11216"/>
    <lineage>
        <taxon>Viruses</taxon>
        <taxon>Riboviria</taxon>
        <taxon>Orthornavirae</taxon>
        <taxon>Negarnaviricota</taxon>
        <taxon>Haploviricotina</taxon>
        <taxon>Monjiviricetes</taxon>
        <taxon>Mononegavirales</taxon>
        <taxon>Paramyxoviridae</taxon>
        <taxon>Feraresvirinae</taxon>
        <taxon>Respirovirus</taxon>
        <taxon>Respirovirus pneumoniae</taxon>
    </lineage>
</organism>
<feature type="compositionally biased region" description="Polar residues" evidence="8">
    <location>
        <begin position="293"/>
        <end position="307"/>
    </location>
</feature>
<evidence type="ECO:0000256" key="7">
    <source>
        <dbReference type="SAM" id="Coils"/>
    </source>
</evidence>
<dbReference type="GO" id="GO:0019079">
    <property type="term" value="P:viral genome replication"/>
    <property type="evidence" value="ECO:0007669"/>
    <property type="project" value="InterPro"/>
</dbReference>
<dbReference type="SUPFAM" id="SSF58034">
    <property type="entry name" value="Multimerization domain of the phosphoprotein from sendai virus"/>
    <property type="match status" value="1"/>
</dbReference>
<dbReference type="EMBL" id="KY973569">
    <property type="protein sequence ID" value="ARQ33011.1"/>
    <property type="molecule type" value="Viral_cRNA"/>
</dbReference>
<feature type="compositionally biased region" description="Basic and acidic residues" evidence="8">
    <location>
        <begin position="67"/>
        <end position="83"/>
    </location>
</feature>
<reference evidence="10" key="1">
    <citation type="submission" date="2017-04" db="EMBL/GenBank/DDBJ databases">
        <title>Genome sequences of viral positives at UW Virology.</title>
        <authorList>
            <person name="Greninger A.L."/>
            <person name="Makhsous N."/>
            <person name="Kuypers J.M."/>
            <person name="Shean R.C."/>
            <person name="Jerome K.R."/>
        </authorList>
    </citation>
    <scope>NUCLEOTIDE SEQUENCE</scope>
    <source>
        <strain evidence="10">HPIV3/Seattle/USA/SC3238/2017</strain>
    </source>
</reference>
<dbReference type="GO" id="GO:0003723">
    <property type="term" value="F:RNA binding"/>
    <property type="evidence" value="ECO:0007669"/>
    <property type="project" value="InterPro"/>
</dbReference>
<dbReference type="InterPro" id="IPR016075">
    <property type="entry name" value="RNA_pol_Pprot-P_XD_paramyxovir"/>
</dbReference>
<accession>A0A1X9QNZ7</accession>
<protein>
    <recommendedName>
        <fullName evidence="2">Phosphoprotein</fullName>
    </recommendedName>
</protein>
<evidence type="ECO:0000256" key="3">
    <source>
        <dbReference type="ARBA" id="ARBA00022553"/>
    </source>
</evidence>
<sequence length="602" mass="67364">MESDAKNYQVMDSWEEESRDKSTNISSALNIIEFILSTDPQEDLSENDTINTRTQQLSATICQPEIKPTETSKKDSGSTDKNRQSGSSHEYTTEARDRNIDQETVQRGPGRRGSSDSRAEAVVSGGISRSITDSKNGTQNTENIDLNEIGKMDKDSIEGKMRQSADVPSEISGSYGILTTEQSRNSDHGRSLESISTPDTRSISVVTAATPDDEEEILMRNSRMKKSSVTHQEDDKRIKKGGKGKDWFKKSKDTDNQISTSDLRTTSKGQKKISKTTTTNTDTKGQTEIQAEPSETQPPSWNLTIDNNTDRAEQTSTTPPTATPRSTSTKESVRTNSESKPKTQKTNGKERKDTEESNRFTERAITLLQNLGVIQSTSKLDLYQDKRVVCVANVLNNVDTASKIDFLAGLVIGVSMDNDTKLIQIQNEMLNLKADLKKMDESHRRLIENQREQLSLITSLISNLKIMTERGGKKDQNESNERVSMIKTKLKEEKIKKTRFDPLMEAQGIDKNIPDLYRHAGNTLENDLQVKSEILSSYNESNATRLIPKKVSSTMRSLVAVINNSNLSQSTKQSYINELKHCKSDEEVSELMDMFNEDVNNC</sequence>
<feature type="compositionally biased region" description="Polar residues" evidence="8">
    <location>
        <begin position="193"/>
        <end position="207"/>
    </location>
</feature>
<evidence type="ECO:0000256" key="5">
    <source>
        <dbReference type="ARBA" id="ARBA00023054"/>
    </source>
</evidence>
<feature type="compositionally biased region" description="Basic and acidic residues" evidence="8">
    <location>
        <begin position="331"/>
        <end position="358"/>
    </location>
</feature>
<feature type="domain" description="Paramyxovirinae P phosphoprotein C-terminal" evidence="9">
    <location>
        <begin position="355"/>
        <end position="602"/>
    </location>
</feature>
<comment type="similarity">
    <text evidence="1">Belongs to the respirovirus P protein family.</text>
</comment>
<dbReference type="GO" id="GO:0006351">
    <property type="term" value="P:DNA-templated transcription"/>
    <property type="evidence" value="ECO:0007669"/>
    <property type="project" value="InterPro"/>
</dbReference>
<proteinExistence type="inferred from homology"/>
<feature type="compositionally biased region" description="Polar residues" evidence="8">
    <location>
        <begin position="47"/>
        <end position="61"/>
    </location>
</feature>
<dbReference type="Pfam" id="PF01806">
    <property type="entry name" value="Paramyxo_P"/>
    <property type="match status" value="1"/>
</dbReference>
<name>A0A1X9QNZ7_9MONO</name>
<evidence type="ECO:0000256" key="1">
    <source>
        <dbReference type="ARBA" id="ARBA00007522"/>
    </source>
</evidence>
<keyword evidence="4" id="KW-0693">Viral RNA replication</keyword>
<feature type="compositionally biased region" description="Polar residues" evidence="8">
    <location>
        <begin position="127"/>
        <end position="144"/>
    </location>
</feature>
<evidence type="ECO:0000256" key="6">
    <source>
        <dbReference type="ARBA" id="ARBA00056126"/>
    </source>
</evidence>
<dbReference type="SUPFAM" id="SSF101089">
    <property type="entry name" value="Phosphoprotein XD domain"/>
    <property type="match status" value="1"/>
</dbReference>
<dbReference type="Gene3D" id="1.10.8.10">
    <property type="entry name" value="DNA helicase RuvA subunit, C-terminal domain"/>
    <property type="match status" value="1"/>
</dbReference>
<feature type="compositionally biased region" description="Basic and acidic residues" evidence="8">
    <location>
        <begin position="91"/>
        <end position="101"/>
    </location>
</feature>
<feature type="compositionally biased region" description="Basic and acidic residues" evidence="8">
    <location>
        <begin position="231"/>
        <end position="255"/>
    </location>
</feature>
<dbReference type="GO" id="GO:0003968">
    <property type="term" value="F:RNA-directed RNA polymerase activity"/>
    <property type="evidence" value="ECO:0007669"/>
    <property type="project" value="InterPro"/>
</dbReference>
<feature type="compositionally biased region" description="Polar residues" evidence="8">
    <location>
        <begin position="256"/>
        <end position="268"/>
    </location>
</feature>
<feature type="region of interest" description="Disordered" evidence="8">
    <location>
        <begin position="1"/>
        <end position="24"/>
    </location>
</feature>
<feature type="compositionally biased region" description="Low complexity" evidence="8">
    <location>
        <begin position="315"/>
        <end position="329"/>
    </location>
</feature>
<evidence type="ECO:0000256" key="2">
    <source>
        <dbReference type="ARBA" id="ARBA00020572"/>
    </source>
</evidence>
<feature type="coiled-coil region" evidence="7">
    <location>
        <begin position="422"/>
        <end position="449"/>
    </location>
</feature>
<keyword evidence="3" id="KW-0597">Phosphoprotein</keyword>
<evidence type="ECO:0000256" key="4">
    <source>
        <dbReference type="ARBA" id="ARBA00022953"/>
    </source>
</evidence>
<feature type="compositionally biased region" description="Basic and acidic residues" evidence="8">
    <location>
        <begin position="148"/>
        <end position="163"/>
    </location>
</feature>
<comment type="function">
    <text evidence="6">Essential cofactor of the RNA polymerase L that plays a central role in the transcription and replication by forming the polymerase complex with RNA polymerase L and recruiting L to the genomic N-RNA template for RNA synthesis. Also plays a central role in the encapsidation of nascent RNA chains by forming the encapsidation complex with the nucleocapsid protein N (N-P complex). Acts as a chaperone for newly synthesized free N protein, so-called N0, allowing encapsidation of nascent RNA chains during replication. The nucleoprotein protein N prevents excessive phosphorylation of P, which leads to down-regulation of viral transcription/ replication. Participates, together with N, in the formation of viral factories (viroplasms), which are large inclusions in the host cytoplasm where replication takes place. Recruits host PI4KB and remodel the host endoplasmic reticulum membrane to form viral replication factories.</text>
</comment>
<feature type="compositionally biased region" description="Low complexity" evidence="8">
    <location>
        <begin position="275"/>
        <end position="287"/>
    </location>
</feature>
<evidence type="ECO:0000313" key="10">
    <source>
        <dbReference type="EMBL" id="ARQ33011.1"/>
    </source>
</evidence>
<keyword evidence="5 7" id="KW-0175">Coiled coil</keyword>
<dbReference type="InterPro" id="IPR002693">
    <property type="entry name" value="Paramyxo_PProtein_C"/>
</dbReference>
<evidence type="ECO:0000256" key="8">
    <source>
        <dbReference type="SAM" id="MobiDB-lite"/>
    </source>
</evidence>
<evidence type="ECO:0000259" key="9">
    <source>
        <dbReference type="Pfam" id="PF01806"/>
    </source>
</evidence>